<dbReference type="Pfam" id="PF20791">
    <property type="entry name" value="Acyl-ACP_TE_C"/>
    <property type="match status" value="1"/>
</dbReference>
<evidence type="ECO:0000259" key="8">
    <source>
        <dbReference type="Pfam" id="PF01643"/>
    </source>
</evidence>
<evidence type="ECO:0000256" key="2">
    <source>
        <dbReference type="ARBA" id="ARBA00022516"/>
    </source>
</evidence>
<evidence type="ECO:0000256" key="6">
    <source>
        <dbReference type="ARBA" id="ARBA00023098"/>
    </source>
</evidence>
<evidence type="ECO:0000313" key="13">
    <source>
        <dbReference type="Proteomes" id="UP000593591"/>
    </source>
</evidence>
<comment type="similarity">
    <text evidence="1">Belongs to the acyl-ACP thioesterase family.</text>
</comment>
<proteinExistence type="inferred from homology"/>
<dbReference type="GO" id="GO:0000036">
    <property type="term" value="F:acyl carrier activity"/>
    <property type="evidence" value="ECO:0007669"/>
    <property type="project" value="TreeGrafter"/>
</dbReference>
<keyword evidence="5" id="KW-0809">Transit peptide</keyword>
<evidence type="ECO:0000259" key="9">
    <source>
        <dbReference type="Pfam" id="PF20791"/>
    </source>
</evidence>
<evidence type="ECO:0000256" key="5">
    <source>
        <dbReference type="ARBA" id="ARBA00022946"/>
    </source>
</evidence>
<dbReference type="Proteomes" id="UP000593591">
    <property type="component" value="Chromosome"/>
</dbReference>
<keyword evidence="12" id="KW-1185">Reference proteome</keyword>
<dbReference type="PANTHER" id="PTHR31727:SF6">
    <property type="entry name" value="OLEOYL-ACYL CARRIER PROTEIN THIOESTERASE 1, CHLOROPLASTIC"/>
    <property type="match status" value="1"/>
</dbReference>
<gene>
    <name evidence="11" type="ORF">DYE49_10385</name>
    <name evidence="10" type="ORF">HNP77_001648</name>
</gene>
<evidence type="ECO:0000313" key="12">
    <source>
        <dbReference type="Proteomes" id="UP000578697"/>
    </source>
</evidence>
<evidence type="ECO:0000256" key="1">
    <source>
        <dbReference type="ARBA" id="ARBA00006500"/>
    </source>
</evidence>
<keyword evidence="2" id="KW-0444">Lipid biosynthesis</keyword>
<reference evidence="11 13" key="1">
    <citation type="submission" date="2018-08" db="EMBL/GenBank/DDBJ databases">
        <title>The first complete genome of Treponema rectale (CHPAT), a commensal spirochete of the bovine rectum.</title>
        <authorList>
            <person name="Staton G.J."/>
            <person name="Clegg S.R."/>
            <person name="Carter S.D."/>
            <person name="Radford A.D."/>
            <person name="Darby A."/>
            <person name="Hall N."/>
            <person name="Birtles R.J."/>
            <person name="Evans N.J."/>
        </authorList>
    </citation>
    <scope>NUCLEOTIDE SEQUENCE [LARGE SCALE GENOMIC DNA]</scope>
    <source>
        <strain evidence="11 13">CHPA</strain>
    </source>
</reference>
<dbReference type="InterPro" id="IPR049427">
    <property type="entry name" value="Acyl-ACP_TE_C"/>
</dbReference>
<dbReference type="GO" id="GO:0016297">
    <property type="term" value="F:fatty acyl-[ACP] hydrolase activity"/>
    <property type="evidence" value="ECO:0007669"/>
    <property type="project" value="InterPro"/>
</dbReference>
<evidence type="ECO:0000313" key="10">
    <source>
        <dbReference type="EMBL" id="MBB5219279.1"/>
    </source>
</evidence>
<protein>
    <submittedName>
        <fullName evidence="10">Acyl-ACP thioesterase</fullName>
    </submittedName>
    <submittedName>
        <fullName evidence="11">Acyl-[acyl-carrier-protein] thioesterase</fullName>
    </submittedName>
</protein>
<name>A0A840S9B5_9SPIR</name>
<dbReference type="AlphaFoldDB" id="A0A840S9B5"/>
<dbReference type="RefSeq" id="WP_184652692.1">
    <property type="nucleotide sequence ID" value="NZ_JACHFR010000002.1"/>
</dbReference>
<evidence type="ECO:0000256" key="7">
    <source>
        <dbReference type="ARBA" id="ARBA00023160"/>
    </source>
</evidence>
<dbReference type="KEGG" id="trc:DYE49_10385"/>
<keyword evidence="3" id="KW-0378">Hydrolase</keyword>
<keyword evidence="7" id="KW-0275">Fatty acid biosynthesis</keyword>
<feature type="domain" description="Acyl-ACP thioesterase-like C-terminal" evidence="9">
    <location>
        <begin position="170"/>
        <end position="234"/>
    </location>
</feature>
<evidence type="ECO:0000256" key="3">
    <source>
        <dbReference type="ARBA" id="ARBA00022801"/>
    </source>
</evidence>
<dbReference type="InterPro" id="IPR029069">
    <property type="entry name" value="HotDog_dom_sf"/>
</dbReference>
<dbReference type="PANTHER" id="PTHR31727">
    <property type="entry name" value="OLEOYL-ACYL CARRIER PROTEIN THIOESTERASE 1, CHLOROPLASTIC"/>
    <property type="match status" value="1"/>
</dbReference>
<dbReference type="Proteomes" id="UP000578697">
    <property type="component" value="Unassembled WGS sequence"/>
</dbReference>
<organism evidence="10 12">
    <name type="scientific">Treponema rectale</name>
    <dbReference type="NCBI Taxonomy" id="744512"/>
    <lineage>
        <taxon>Bacteria</taxon>
        <taxon>Pseudomonadati</taxon>
        <taxon>Spirochaetota</taxon>
        <taxon>Spirochaetia</taxon>
        <taxon>Spirochaetales</taxon>
        <taxon>Treponemataceae</taxon>
        <taxon>Treponema</taxon>
    </lineage>
</organism>
<feature type="domain" description="Acyl-ACP thioesterase N-terminal hotdog" evidence="8">
    <location>
        <begin position="16"/>
        <end position="138"/>
    </location>
</feature>
<dbReference type="Gene3D" id="3.10.129.10">
    <property type="entry name" value="Hotdog Thioesterase"/>
    <property type="match status" value="1"/>
</dbReference>
<keyword evidence="6" id="KW-0443">Lipid metabolism</keyword>
<dbReference type="SUPFAM" id="SSF54637">
    <property type="entry name" value="Thioesterase/thiol ester dehydrase-isomerase"/>
    <property type="match status" value="2"/>
</dbReference>
<accession>A0A840S9B5</accession>
<dbReference type="InterPro" id="IPR002864">
    <property type="entry name" value="Acyl-ACP_thioesterase_NHD"/>
</dbReference>
<dbReference type="InterPro" id="IPR045023">
    <property type="entry name" value="FATA/B"/>
</dbReference>
<dbReference type="Pfam" id="PF01643">
    <property type="entry name" value="Acyl-ACP_TE"/>
    <property type="match status" value="1"/>
</dbReference>
<keyword evidence="4" id="KW-0276">Fatty acid metabolism</keyword>
<evidence type="ECO:0000256" key="4">
    <source>
        <dbReference type="ARBA" id="ARBA00022832"/>
    </source>
</evidence>
<dbReference type="EMBL" id="JACHFR010000002">
    <property type="protein sequence ID" value="MBB5219279.1"/>
    <property type="molecule type" value="Genomic_DNA"/>
</dbReference>
<reference evidence="10 12" key="2">
    <citation type="submission" date="2020-08" db="EMBL/GenBank/DDBJ databases">
        <title>Genomic Encyclopedia of Type Strains, Phase IV (KMG-IV): sequencing the most valuable type-strain genomes for metagenomic binning, comparative biology and taxonomic classification.</title>
        <authorList>
            <person name="Goeker M."/>
        </authorList>
    </citation>
    <scope>NUCLEOTIDE SEQUENCE [LARGE SCALE GENOMIC DNA]</scope>
    <source>
        <strain evidence="10 12">DSM 103679</strain>
    </source>
</reference>
<dbReference type="EMBL" id="CP031517">
    <property type="protein sequence ID" value="QOS40836.1"/>
    <property type="molecule type" value="Genomic_DNA"/>
</dbReference>
<evidence type="ECO:0000313" key="11">
    <source>
        <dbReference type="EMBL" id="QOS40836.1"/>
    </source>
</evidence>
<sequence length="257" mass="29930">METITYRQWHEEGTFKFNVETMVSFSQCDRNKNLSVHELLKLTSDIAVEDFNQRNMSRDTLTAAGYAILVSRNSFNIHRIPVENEFITVSTWEEKSEPFQFIRAYEIKDSKSNEKLVTGLSTWLLVDLNNRRLLPIKKFTMREPLDTVTEHDCLKPEKISLPENMTHLEDRKIRYSDLDANGHTNNARYGAFAFDAIPDEFKEKKLKALRINYSQEALYDQNLEIKADLSDSEKLTVAGFLNNGEKPVSSFECEFYF</sequence>